<evidence type="ECO:0000313" key="2">
    <source>
        <dbReference type="EMBL" id="CAG5110154.1"/>
    </source>
</evidence>
<sequence length="698" mass="79065">MSRNVRQISASESERLHRSNIEMEQRLIEVKRLFEKEKTKREREALNWASSAGLGDGSIGQRGVKNSRSKGALDSQSRKILGKGYDRNLKFKVLKDKPLDVPKRPADQEMANFIASEKARLAAEVKQTKRRVSNSNAPQASYPPLTRSPPKRSPFGSANRRSPKSLEPVEEYILFSDSQNSEIYELPLTREGDLDLNTVKTVASARTVGVYTIREGRKRLMPCDPSTGRVIRPASGWKQCTYYPLIPPRSSRPGTARSQVPQSQSGQTSLSTSAEFSLKPLSPSFSGPTGFTPRNVESLPVVPIGQETSLLHGTYDEEAAAREFQQAVAEFRGDRRVTPRADYHKPTFSARSSKSGEVGTGEEMPALPHEVPIEKKLDELEKMFEQKTNITAVERIYLEQARSASRMIAASQEFGEEEAPENNDDDDDDDRFKTEEDYELEEDRNELREMLLDSISSHSLNVEKPKEHPVLIEEKGAAAPLEVVIEKQLTPRPPSAPKPSQNRRKPSPRALKVSDYEPMWMPTPGVNFDNDVESRVSMDSLEDNDELQAITVASSNTSVEEIHRPELQSRFDEQLLSPEERIFQETVHQTIYSDGTVVNNVVTVELSHDEYNAENDYDFEHDNEWQEELLRQQEQELFDAHSRRFSEQMTSQPNGEHEAPRPASRSSIYTDDDLADNFDMTSQLNEIESRYLPDDDDY</sequence>
<proteinExistence type="predicted"/>
<organism evidence="2 3">
    <name type="scientific">Oikopleura dioica</name>
    <name type="common">Tunicate</name>
    <dbReference type="NCBI Taxonomy" id="34765"/>
    <lineage>
        <taxon>Eukaryota</taxon>
        <taxon>Metazoa</taxon>
        <taxon>Chordata</taxon>
        <taxon>Tunicata</taxon>
        <taxon>Appendicularia</taxon>
        <taxon>Copelata</taxon>
        <taxon>Oikopleuridae</taxon>
        <taxon>Oikopleura</taxon>
    </lineage>
</organism>
<protein>
    <submittedName>
        <fullName evidence="2">Oidioi.mRNA.OKI2018_I69.chr2.g4585.t1.cds</fullName>
    </submittedName>
</protein>
<keyword evidence="3" id="KW-1185">Reference proteome</keyword>
<evidence type="ECO:0000313" key="3">
    <source>
        <dbReference type="Proteomes" id="UP001158576"/>
    </source>
</evidence>
<reference evidence="2 3" key="1">
    <citation type="submission" date="2021-04" db="EMBL/GenBank/DDBJ databases">
        <authorList>
            <person name="Bliznina A."/>
        </authorList>
    </citation>
    <scope>NUCLEOTIDE SEQUENCE [LARGE SCALE GENOMIC DNA]</scope>
</reference>
<feature type="region of interest" description="Disordered" evidence="1">
    <location>
        <begin position="47"/>
        <end position="79"/>
    </location>
</feature>
<feature type="compositionally biased region" description="Acidic residues" evidence="1">
    <location>
        <begin position="414"/>
        <end position="429"/>
    </location>
</feature>
<evidence type="ECO:0000256" key="1">
    <source>
        <dbReference type="SAM" id="MobiDB-lite"/>
    </source>
</evidence>
<feature type="region of interest" description="Disordered" evidence="1">
    <location>
        <begin position="645"/>
        <end position="698"/>
    </location>
</feature>
<feature type="compositionally biased region" description="Basic and acidic residues" evidence="1">
    <location>
        <begin position="687"/>
        <end position="698"/>
    </location>
</feature>
<feature type="region of interest" description="Disordered" evidence="1">
    <location>
        <begin position="345"/>
        <end position="364"/>
    </location>
</feature>
<feature type="compositionally biased region" description="Polar residues" evidence="1">
    <location>
        <begin position="1"/>
        <end position="11"/>
    </location>
</feature>
<feature type="region of interest" description="Disordered" evidence="1">
    <location>
        <begin position="125"/>
        <end position="164"/>
    </location>
</feature>
<feature type="compositionally biased region" description="Polar residues" evidence="1">
    <location>
        <begin position="252"/>
        <end position="261"/>
    </location>
</feature>
<accession>A0ABN7SZD8</accession>
<feature type="region of interest" description="Disordered" evidence="1">
    <location>
        <begin position="1"/>
        <end position="20"/>
    </location>
</feature>
<name>A0ABN7SZD8_OIKDI</name>
<gene>
    <name evidence="2" type="ORF">OKIOD_LOCUS13350</name>
</gene>
<feature type="region of interest" description="Disordered" evidence="1">
    <location>
        <begin position="248"/>
        <end position="298"/>
    </location>
</feature>
<feature type="compositionally biased region" description="Low complexity" evidence="1">
    <location>
        <begin position="262"/>
        <end position="273"/>
    </location>
</feature>
<feature type="region of interest" description="Disordered" evidence="1">
    <location>
        <begin position="488"/>
        <end position="510"/>
    </location>
</feature>
<feature type="region of interest" description="Disordered" evidence="1">
    <location>
        <begin position="412"/>
        <end position="431"/>
    </location>
</feature>
<dbReference type="EMBL" id="OU015567">
    <property type="protein sequence ID" value="CAG5110154.1"/>
    <property type="molecule type" value="Genomic_DNA"/>
</dbReference>
<dbReference type="Proteomes" id="UP001158576">
    <property type="component" value="Chromosome 2"/>
</dbReference>